<accession>A0A6H2A7D2</accession>
<dbReference type="Proteomes" id="UP000502535">
    <property type="component" value="Segment"/>
</dbReference>
<evidence type="ECO:0000313" key="2">
    <source>
        <dbReference type="Proteomes" id="UP000502535"/>
    </source>
</evidence>
<protein>
    <submittedName>
        <fullName evidence="1">Uncharacterized protein</fullName>
    </submittedName>
</protein>
<name>A0A6H2A7D2_9CAUD</name>
<gene>
    <name evidence="1" type="ORF">fnug_94</name>
</gene>
<sequence>MQVRIEVINSEGNLDIEERVDIHPIKGLTAWMVVLAIKGLVASFARK</sequence>
<reference evidence="2" key="1">
    <citation type="submission" date="2020-03" db="EMBL/GenBank/DDBJ databases">
        <authorList>
            <person name="Olsen N.S."/>
            <person name="Forero-Junco L."/>
            <person name="Kot W."/>
            <person name="Hansen L.H."/>
        </authorList>
    </citation>
    <scope>NUCLEOTIDE SEQUENCE [LARGE SCALE GENOMIC DNA]</scope>
</reference>
<dbReference type="EMBL" id="MT133560">
    <property type="protein sequence ID" value="QJB22737.1"/>
    <property type="molecule type" value="Genomic_DNA"/>
</dbReference>
<organism evidence="1 2">
    <name type="scientific">Pseudomonas phage fnug</name>
    <dbReference type="NCBI Taxonomy" id="2719836"/>
    <lineage>
        <taxon>Viruses</taxon>
        <taxon>Duplodnaviria</taxon>
        <taxon>Heunggongvirae</taxon>
        <taxon>Uroviricota</taxon>
        <taxon>Caudoviricetes</taxon>
        <taxon>Chimalliviridae</taxon>
        <taxon>Phikzvirus</taxon>
        <taxon>Phikzvirus phiKZ</taxon>
    </lineage>
</organism>
<evidence type="ECO:0000313" key="1">
    <source>
        <dbReference type="EMBL" id="QJB22737.1"/>
    </source>
</evidence>
<proteinExistence type="predicted"/>